<evidence type="ECO:0000259" key="5">
    <source>
        <dbReference type="PROSITE" id="PS50886"/>
    </source>
</evidence>
<keyword evidence="1 3" id="KW-0820">tRNA-binding</keyword>
<feature type="compositionally biased region" description="Basic and acidic residues" evidence="4">
    <location>
        <begin position="261"/>
        <end position="270"/>
    </location>
</feature>
<gene>
    <name evidence="6" type="ORF">HJC23_010521</name>
</gene>
<dbReference type="InterPro" id="IPR002547">
    <property type="entry name" value="tRNA-bd_dom"/>
</dbReference>
<accession>A0ABD3QB71</accession>
<reference evidence="6 7" key="1">
    <citation type="journal article" date="2020" name="G3 (Bethesda)">
        <title>Improved Reference Genome for Cyclotella cryptica CCMP332, a Model for Cell Wall Morphogenesis, Salinity Adaptation, and Lipid Production in Diatoms (Bacillariophyta).</title>
        <authorList>
            <person name="Roberts W.R."/>
            <person name="Downey K.M."/>
            <person name="Ruck E.C."/>
            <person name="Traller J.C."/>
            <person name="Alverson A.J."/>
        </authorList>
    </citation>
    <scope>NUCLEOTIDE SEQUENCE [LARGE SCALE GENOMIC DNA]</scope>
    <source>
        <strain evidence="6 7">CCMP332</strain>
    </source>
</reference>
<dbReference type="Gene3D" id="2.40.50.140">
    <property type="entry name" value="Nucleic acid-binding proteins"/>
    <property type="match status" value="1"/>
</dbReference>
<feature type="compositionally biased region" description="Basic and acidic residues" evidence="4">
    <location>
        <begin position="284"/>
        <end position="308"/>
    </location>
</feature>
<organism evidence="6 7">
    <name type="scientific">Cyclotella cryptica</name>
    <dbReference type="NCBI Taxonomy" id="29204"/>
    <lineage>
        <taxon>Eukaryota</taxon>
        <taxon>Sar</taxon>
        <taxon>Stramenopiles</taxon>
        <taxon>Ochrophyta</taxon>
        <taxon>Bacillariophyta</taxon>
        <taxon>Coscinodiscophyceae</taxon>
        <taxon>Thalassiosirophycidae</taxon>
        <taxon>Stephanodiscales</taxon>
        <taxon>Stephanodiscaceae</taxon>
        <taxon>Cyclotella</taxon>
    </lineage>
</organism>
<dbReference type="AlphaFoldDB" id="A0ABD3QB71"/>
<dbReference type="CDD" id="cd02799">
    <property type="entry name" value="tRNA_bind_EMAP-II_like"/>
    <property type="match status" value="1"/>
</dbReference>
<feature type="region of interest" description="Disordered" evidence="4">
    <location>
        <begin position="255"/>
        <end position="314"/>
    </location>
</feature>
<dbReference type="FunFam" id="2.40.50.140:FF:000225">
    <property type="entry name" value="tyrosine--tRNA ligase, cytoplasmic"/>
    <property type="match status" value="1"/>
</dbReference>
<comment type="caution">
    <text evidence="6">The sequence shown here is derived from an EMBL/GenBank/DDBJ whole genome shotgun (WGS) entry which is preliminary data.</text>
</comment>
<evidence type="ECO:0000256" key="3">
    <source>
        <dbReference type="PROSITE-ProRule" id="PRU00209"/>
    </source>
</evidence>
<protein>
    <recommendedName>
        <fullName evidence="5">tRNA-binding domain-containing protein</fullName>
    </recommendedName>
</protein>
<sequence length="486" mass="51097">MTGSDPSSRSALATLTLSSQNLASDPLLALIAAISPPYQTTVILSKKKDEALSLLTGPDTLTHRNAILRSLCGMALHNALDTLGSSPALFLGGHSAPSFAGASPVSALAMAGISSWMSVASSLREQGKEEVAVLIGQLNEYFVARSFLVPSSGPTLADFDLYLAILEKVSGGPLDEMVGSNVHTRRWLEQCDASLKDLVVVASKNAVFSKIPIPTLPQGLEPKARPLPVFFYGDEDASQVAEVASAAGTAVAAAAASSSDKSNKSNKADTNKATPAAKGGELTDEQKKAAAEKRAQKNAEKAAKKPKADAAPATTSADEINISALDIRVGKIMKAWEHESAEKLYCEEVDVGEESGPRKIASGLRPFYKLEEMQGRTVLVLCNLKARSLVGFPSHGMVLCASNADHTSVEFAVPPEGAKIGERVIFEGIEGEPEAENKVAKKKMFEKLAPDLKTDENGVVVWKGHKSMTSAGSCKAVNGMVNAQVA</sequence>
<dbReference type="InterPro" id="IPR036282">
    <property type="entry name" value="Glutathione-S-Trfase_C_sf"/>
</dbReference>
<dbReference type="Proteomes" id="UP001516023">
    <property type="component" value="Unassembled WGS sequence"/>
</dbReference>
<dbReference type="GO" id="GO:0000049">
    <property type="term" value="F:tRNA binding"/>
    <property type="evidence" value="ECO:0007669"/>
    <property type="project" value="UniProtKB-UniRule"/>
</dbReference>
<feature type="domain" description="TRNA-binding" evidence="5">
    <location>
        <begin position="321"/>
        <end position="425"/>
    </location>
</feature>
<dbReference type="InterPro" id="IPR051270">
    <property type="entry name" value="Tyrosine-tRNA_ligase_regulator"/>
</dbReference>
<dbReference type="EMBL" id="JABMIG020000055">
    <property type="protein sequence ID" value="KAL3797395.1"/>
    <property type="molecule type" value="Genomic_DNA"/>
</dbReference>
<dbReference type="SUPFAM" id="SSF50249">
    <property type="entry name" value="Nucleic acid-binding proteins"/>
    <property type="match status" value="1"/>
</dbReference>
<proteinExistence type="predicted"/>
<dbReference type="PANTHER" id="PTHR11586">
    <property type="entry name" value="TRNA-AMINOACYLATION COFACTOR ARC1 FAMILY MEMBER"/>
    <property type="match status" value="1"/>
</dbReference>
<evidence type="ECO:0000313" key="7">
    <source>
        <dbReference type="Proteomes" id="UP001516023"/>
    </source>
</evidence>
<dbReference type="PANTHER" id="PTHR11586:SF33">
    <property type="entry name" value="AMINOACYL TRNA SYNTHASE COMPLEX-INTERACTING MULTIFUNCTIONAL PROTEIN 1"/>
    <property type="match status" value="1"/>
</dbReference>
<dbReference type="Gene3D" id="1.20.1050.130">
    <property type="match status" value="1"/>
</dbReference>
<keyword evidence="2 3" id="KW-0694">RNA-binding</keyword>
<evidence type="ECO:0000256" key="2">
    <source>
        <dbReference type="ARBA" id="ARBA00022884"/>
    </source>
</evidence>
<name>A0ABD3QB71_9STRA</name>
<evidence type="ECO:0000256" key="4">
    <source>
        <dbReference type="SAM" id="MobiDB-lite"/>
    </source>
</evidence>
<dbReference type="Pfam" id="PF01588">
    <property type="entry name" value="tRNA_bind"/>
    <property type="match status" value="1"/>
</dbReference>
<dbReference type="PROSITE" id="PS50886">
    <property type="entry name" value="TRBD"/>
    <property type="match status" value="1"/>
</dbReference>
<dbReference type="SUPFAM" id="SSF47616">
    <property type="entry name" value="GST C-terminal domain-like"/>
    <property type="match status" value="1"/>
</dbReference>
<dbReference type="InterPro" id="IPR012340">
    <property type="entry name" value="NA-bd_OB-fold"/>
</dbReference>
<keyword evidence="7" id="KW-1185">Reference proteome</keyword>
<evidence type="ECO:0000256" key="1">
    <source>
        <dbReference type="ARBA" id="ARBA00022555"/>
    </source>
</evidence>
<evidence type="ECO:0000313" key="6">
    <source>
        <dbReference type="EMBL" id="KAL3797395.1"/>
    </source>
</evidence>